<feature type="region of interest" description="Disordered" evidence="1">
    <location>
        <begin position="714"/>
        <end position="1377"/>
    </location>
</feature>
<feature type="compositionally biased region" description="Polar residues" evidence="1">
    <location>
        <begin position="1900"/>
        <end position="1909"/>
    </location>
</feature>
<feature type="compositionally biased region" description="Acidic residues" evidence="1">
    <location>
        <begin position="526"/>
        <end position="535"/>
    </location>
</feature>
<organism evidence="2 3">
    <name type="scientific">Ephemerocybe angulata</name>
    <dbReference type="NCBI Taxonomy" id="980116"/>
    <lineage>
        <taxon>Eukaryota</taxon>
        <taxon>Fungi</taxon>
        <taxon>Dikarya</taxon>
        <taxon>Basidiomycota</taxon>
        <taxon>Agaricomycotina</taxon>
        <taxon>Agaricomycetes</taxon>
        <taxon>Agaricomycetidae</taxon>
        <taxon>Agaricales</taxon>
        <taxon>Agaricineae</taxon>
        <taxon>Psathyrellaceae</taxon>
        <taxon>Ephemerocybe</taxon>
    </lineage>
</organism>
<feature type="compositionally biased region" description="Acidic residues" evidence="1">
    <location>
        <begin position="1286"/>
        <end position="1296"/>
    </location>
</feature>
<feature type="compositionally biased region" description="Basic and acidic residues" evidence="1">
    <location>
        <begin position="1862"/>
        <end position="1873"/>
    </location>
</feature>
<feature type="compositionally biased region" description="Acidic residues" evidence="1">
    <location>
        <begin position="1043"/>
        <end position="1052"/>
    </location>
</feature>
<evidence type="ECO:0000313" key="3">
    <source>
        <dbReference type="Proteomes" id="UP000521943"/>
    </source>
</evidence>
<dbReference type="Proteomes" id="UP000521943">
    <property type="component" value="Unassembled WGS sequence"/>
</dbReference>
<dbReference type="OrthoDB" id="3224221at2759"/>
<feature type="region of interest" description="Disordered" evidence="1">
    <location>
        <begin position="289"/>
        <end position="538"/>
    </location>
</feature>
<feature type="compositionally biased region" description="Acidic residues" evidence="1">
    <location>
        <begin position="1094"/>
        <end position="1104"/>
    </location>
</feature>
<reference evidence="2 3" key="1">
    <citation type="submission" date="2020-07" db="EMBL/GenBank/DDBJ databases">
        <title>Comparative genomics of pyrophilous fungi reveals a link between fire events and developmental genes.</title>
        <authorList>
            <consortium name="DOE Joint Genome Institute"/>
            <person name="Steindorff A.S."/>
            <person name="Carver A."/>
            <person name="Calhoun S."/>
            <person name="Stillman K."/>
            <person name="Liu H."/>
            <person name="Lipzen A."/>
            <person name="Pangilinan J."/>
            <person name="Labutti K."/>
            <person name="Bruns T.D."/>
            <person name="Grigoriev I.V."/>
        </authorList>
    </citation>
    <scope>NUCLEOTIDE SEQUENCE [LARGE SCALE GENOMIC DNA]</scope>
    <source>
        <strain evidence="2 3">CBS 144469</strain>
    </source>
</reference>
<feature type="region of interest" description="Disordered" evidence="1">
    <location>
        <begin position="1413"/>
        <end position="1433"/>
    </location>
</feature>
<feature type="compositionally biased region" description="Basic and acidic residues" evidence="1">
    <location>
        <begin position="1811"/>
        <end position="1824"/>
    </location>
</feature>
<evidence type="ECO:0000313" key="2">
    <source>
        <dbReference type="EMBL" id="KAF6741268.1"/>
    </source>
</evidence>
<feature type="compositionally biased region" description="Acidic residues" evidence="1">
    <location>
        <begin position="1188"/>
        <end position="1198"/>
    </location>
</feature>
<feature type="compositionally biased region" description="Acidic residues" evidence="1">
    <location>
        <begin position="1140"/>
        <end position="1149"/>
    </location>
</feature>
<proteinExistence type="predicted"/>
<dbReference type="EMBL" id="JACGCI010000270">
    <property type="protein sequence ID" value="KAF6741268.1"/>
    <property type="molecule type" value="Genomic_DNA"/>
</dbReference>
<accession>A0A8H6H6C1</accession>
<feature type="compositionally biased region" description="Basic and acidic residues" evidence="1">
    <location>
        <begin position="454"/>
        <end position="470"/>
    </location>
</feature>
<feature type="compositionally biased region" description="Acidic residues" evidence="1">
    <location>
        <begin position="862"/>
        <end position="871"/>
    </location>
</feature>
<feature type="compositionally biased region" description="Polar residues" evidence="1">
    <location>
        <begin position="1421"/>
        <end position="1432"/>
    </location>
</feature>
<evidence type="ECO:0000256" key="1">
    <source>
        <dbReference type="SAM" id="MobiDB-lite"/>
    </source>
</evidence>
<name>A0A8H6H6C1_9AGAR</name>
<feature type="region of interest" description="Disordered" evidence="1">
    <location>
        <begin position="1797"/>
        <end position="1909"/>
    </location>
</feature>
<protein>
    <submittedName>
        <fullName evidence="2">Uncharacterized protein</fullName>
    </submittedName>
</protein>
<keyword evidence="3" id="KW-1185">Reference proteome</keyword>
<feature type="compositionally biased region" description="Acidic residues" evidence="1">
    <location>
        <begin position="307"/>
        <end position="316"/>
    </location>
</feature>
<feature type="compositionally biased region" description="Acidic residues" evidence="1">
    <location>
        <begin position="352"/>
        <end position="361"/>
    </location>
</feature>
<feature type="compositionally biased region" description="Basic residues" evidence="1">
    <location>
        <begin position="1878"/>
        <end position="1888"/>
    </location>
</feature>
<feature type="compositionally biased region" description="Acidic residues" evidence="1">
    <location>
        <begin position="955"/>
        <end position="964"/>
    </location>
</feature>
<feature type="region of interest" description="Disordered" evidence="1">
    <location>
        <begin position="616"/>
        <end position="682"/>
    </location>
</feature>
<feature type="compositionally biased region" description="Basic and acidic residues" evidence="1">
    <location>
        <begin position="646"/>
        <end position="658"/>
    </location>
</feature>
<comment type="caution">
    <text evidence="2">The sequence shown here is derived from an EMBL/GenBank/DDBJ whole genome shotgun (WGS) entry which is preliminary data.</text>
</comment>
<feature type="compositionally biased region" description="Acidic residues" evidence="1">
    <location>
        <begin position="1237"/>
        <end position="1247"/>
    </location>
</feature>
<feature type="compositionally biased region" description="Acidic residues" evidence="1">
    <location>
        <begin position="912"/>
        <end position="921"/>
    </location>
</feature>
<feature type="region of interest" description="Disordered" evidence="1">
    <location>
        <begin position="1991"/>
        <end position="2013"/>
    </location>
</feature>
<feature type="compositionally biased region" description="Acidic residues" evidence="1">
    <location>
        <begin position="397"/>
        <end position="406"/>
    </location>
</feature>
<feature type="compositionally biased region" description="Acidic residues" evidence="1">
    <location>
        <begin position="436"/>
        <end position="445"/>
    </location>
</feature>
<gene>
    <name evidence="2" type="ORF">DFP72DRAFT_862774</name>
</gene>
<sequence length="2329" mass="260597">MALSRICTPASLDPRRCRLLDSELSYLLEMLSNHRFPSAVVGSLCGGRATKKSEEIAGRACVRYIPSLGKLLKPSSQPPRKKKNIDKRDALERSIRTGWTGWTGWTSWTSWTTPAKSNACKGASTAMPWISENMKRRRLNRSGRLLRGGSVTSDGVGSAGEIIERRTNHSRTNSLVKGIASMKLKPSSPQLGVPAESAATTRKRWKDQYKGSYENVSQYPTSGATQGVDVKMGSADPVEGLLKSNTKELLPRRPQNKVRSGRPIASLVTPGVPVPNGAHATRKVEIDDGASGEKPVAEAQSACQDGVDSEMGDDEERPVRRVRGRKHEEEIEDGASGEKLVAEAQSACQDGVDSEMGDDEERPVRRVRGRKHEEEIEDGASGEKPVAEAQSACQDGVDSEMGDEEERPVRRVRGRKHEASGEKPVAAAQSARQDVVDSEMGDEEERPVRRLRGRKYEEEIEDRASGEKFVAEAQSARQDAVESEMGDEEPRPVRRLRGRKYEEEIDDGASGEKPVAEAQSACQDAVDSEMGDDEGQPVRRVCGRKHEEELDSVRPYTNGMDAMLPRNNDVQKELEGYNAPAGLLESVDFRNTEGMDLDHHDDDLVKRKTLRGCEGEMTDLHSLDSKGALIRSPSDEMQSDEEEEEKGVTDRHVRRYEGDATQVDSSGETEKPKEFDGATEFGTYVPGSANVANMKVMELDHQEVVVPKEVRCEEGTTPANDFSGAAESPGGVLEGTTPANDFSGAAESPGGVWESASVSHGQGMQPDYQEEDPMVSGQVRSHEEELDPPNELRGAESRGDASGSAKVPNTEEMELDDQEEDLPVRRQVRRHEEELDLDPLNELRGAESRGDASGSAKVPNTEETELDDQEEDRPVRRQVRRHEEELDPPNELRGGAESRGDASGSAKVPNTEETELDDQEEDRPKSWIWIPSTSSGEVRNVVEMRQGIAKVPNTEEMELDQEEDLPVRRQVRRHEEELDPPNELRGGAESRGDASGSAKVPNTEEMELDQEEDLPKSWIRPTSSGEAESRGDASGSAKVPNTEEMELDQEEDLPVRRQVRRHEEELDLDPPNELRGGAACRGDASGIAKVPNTEEMELDQEEDPMVSGQVRSHDEELDPPNELTEWRGDASGIAKVPNTEEMELDQEEDLPVRRQVRRHEEELDPPNELRGAESRGDASGSAKVPNTEEMELDDQEEDLPVRRQVRRHEEELDPPNELRGAESRGDASGSAKVPNTEEMELDDQEEDLPVRRQVRRHEEELDPPNELRGAESRGDASGSAKVPNTEEMELDDQEEDLPVRRQVRRHEEELDPLNELRGAESRGDASGSAKVPNTEEMELDDQEEDLPVRRQVRRHEEELDLDPPNELTEWRGDASGIAKVPNTETELDHREEVLPNEAHCEEEVDAHKQFSVGKDSREGDMSNSGRGTSAQGIQLARRGEDLVTCEQVRHDQGSVGRVDGLSALKTNNQLGPYANVLPSLKAFRKHQEETDERSFGTYGPLRSREHQYVSLSAGEDDLVVRKRVISYQDEDVDIVLDHVDTPVVYPELDFLGEKVDGEGILLDDQENLLAIQRRERILHQEEMGAYGEPGDDGALSHSSKCAALIADGSADDMQSDDQQDDLLSRTDIKRYQGKVGKGSVSNGPSRRTQSQTVVSLFGRKGADMQLHFPQDELVKRRDFGLYQDERDPLRAGSEAFGGSWSFFLEDETPVRRTQVPRLALVEDDMEVDETPVRRTQVPRLALVEDGMELPPGPQHPGNHPFQGARAPLEWVSGDEEPVLRNDHLTFCEDMGNGNCTIQQLYPSGRQHRDRRIQDTRRPDDDGRKAPPRYAPPAFTGGSNRVTKPIRLEEEEIDDGSGIGFHGDSESDRGKDVSPRAGFGRRVKTRHAPKSSTEREDTSGYDKNNSNDDVCSSLFDKDDLVRKSDLNRIRTYESSDGESQFQNADAHAQIPNEELDNAATVPCWPLSEDMTPARQRDVALLYNWIQTYKPRGVQTAPSAEEDTAERPEPKPRHRLNKTRHRAVDRNVLHKRVRTKVQELMGRESSNSPLSSINFALVRRWGQNRELGPNLEKFEVVFDFDSLSKEDKALAREWNAEAAHVFAEHFSDKYPCHDKKEAEECFLVHITRTLKAAWRAFMAGNNNGAREDELYYKAAIARRERRHGRRLRVCELFQKEPGMEVFVELFRRSLRWNGCSGDEREEGDGSNLVITTLPWRAKEVRRFMQDLDNIDLALRFRYSYKSIAGNFPLPRSMPRHPKTVIERLNLRPPAGLPSNFYSTEWLGSLTKSEVDALGMTEAIELKIPQDLKAYADTACTVNGRHTRPLPQDYED</sequence>
<feature type="compositionally biased region" description="Acidic residues" evidence="1">
    <location>
        <begin position="811"/>
        <end position="821"/>
    </location>
</feature>
<feature type="compositionally biased region" description="Acidic residues" evidence="1">
    <location>
        <begin position="1335"/>
        <end position="1345"/>
    </location>
</feature>